<dbReference type="PROSITE" id="PS00775">
    <property type="entry name" value="GLYCOSYL_HYDROL_F3"/>
    <property type="match status" value="1"/>
</dbReference>
<dbReference type="Gene3D" id="4.10.240.10">
    <property type="entry name" value="Zn(2)-C6 fungal-type DNA-binding domain"/>
    <property type="match status" value="1"/>
</dbReference>
<evidence type="ECO:0000256" key="9">
    <source>
        <dbReference type="ARBA" id="ARBA00023277"/>
    </source>
</evidence>
<dbReference type="GO" id="GO:0006351">
    <property type="term" value="P:DNA-templated transcription"/>
    <property type="evidence" value="ECO:0007669"/>
    <property type="project" value="InterPro"/>
</dbReference>
<dbReference type="Pfam" id="PF04082">
    <property type="entry name" value="Fungal_trans"/>
    <property type="match status" value="1"/>
</dbReference>
<evidence type="ECO:0000256" key="6">
    <source>
        <dbReference type="ARBA" id="ARBA00022801"/>
    </source>
</evidence>
<evidence type="ECO:0000259" key="15">
    <source>
        <dbReference type="PROSITE" id="PS51820"/>
    </source>
</evidence>
<feature type="region of interest" description="Disordered" evidence="13">
    <location>
        <begin position="1027"/>
        <end position="1115"/>
    </location>
</feature>
<dbReference type="PROSITE" id="PS50048">
    <property type="entry name" value="ZN2_CY6_FUNGAL_2"/>
    <property type="match status" value="1"/>
</dbReference>
<feature type="compositionally biased region" description="Pro residues" evidence="13">
    <location>
        <begin position="1074"/>
        <end position="1083"/>
    </location>
</feature>
<evidence type="ECO:0000256" key="3">
    <source>
        <dbReference type="ARBA" id="ARBA00005336"/>
    </source>
</evidence>
<dbReference type="SUPFAM" id="SSF51316">
    <property type="entry name" value="Mss4-like"/>
    <property type="match status" value="1"/>
</dbReference>
<dbReference type="EC" id="3.2.1.21" evidence="4 12"/>
<dbReference type="GO" id="GO:0008422">
    <property type="term" value="F:beta-glucosidase activity"/>
    <property type="evidence" value="ECO:0007669"/>
    <property type="project" value="UniProtKB-EC"/>
</dbReference>
<dbReference type="GO" id="GO:0030245">
    <property type="term" value="P:cellulose catabolic process"/>
    <property type="evidence" value="ECO:0007669"/>
    <property type="project" value="UniProtKB-UniPathway"/>
</dbReference>
<feature type="compositionally biased region" description="Low complexity" evidence="13">
    <location>
        <begin position="1159"/>
        <end position="1172"/>
    </location>
</feature>
<evidence type="ECO:0000256" key="11">
    <source>
        <dbReference type="ARBA" id="ARBA00023326"/>
    </source>
</evidence>
<comment type="similarity">
    <text evidence="3 12">Belongs to the glycosyl hydrolase 3 family.</text>
</comment>
<feature type="region of interest" description="Disordered" evidence="13">
    <location>
        <begin position="1156"/>
        <end position="1177"/>
    </location>
</feature>
<dbReference type="SMART" id="SM00066">
    <property type="entry name" value="GAL4"/>
    <property type="match status" value="1"/>
</dbReference>
<dbReference type="CDD" id="cd12148">
    <property type="entry name" value="fungal_TF_MHR"/>
    <property type="match status" value="1"/>
</dbReference>
<dbReference type="InterPro" id="IPR001764">
    <property type="entry name" value="Glyco_hydro_3_N"/>
</dbReference>
<evidence type="ECO:0000256" key="12">
    <source>
        <dbReference type="RuleBase" id="RU361161"/>
    </source>
</evidence>
<keyword evidence="6 12" id="KW-0378">Hydrolase</keyword>
<dbReference type="PANTHER" id="PTHR42715:SF3">
    <property type="entry name" value="BETA-GLUCOSIDASE B-RELATED"/>
    <property type="match status" value="1"/>
</dbReference>
<gene>
    <name evidence="16" type="ORF">FMUND_182</name>
</gene>
<dbReference type="Gene3D" id="2.60.120.260">
    <property type="entry name" value="Galactose-binding domain-like"/>
    <property type="match status" value="1"/>
</dbReference>
<dbReference type="Pfam" id="PF01915">
    <property type="entry name" value="Glyco_hydro_3_C"/>
    <property type="match status" value="1"/>
</dbReference>
<dbReference type="InterPro" id="IPR037524">
    <property type="entry name" value="PA14/GLEYA"/>
</dbReference>
<dbReference type="Gene3D" id="3.40.50.1700">
    <property type="entry name" value="Glycoside hydrolase family 3 C-terminal domain"/>
    <property type="match status" value="1"/>
</dbReference>
<evidence type="ECO:0000256" key="7">
    <source>
        <dbReference type="ARBA" id="ARBA00023180"/>
    </source>
</evidence>
<evidence type="ECO:0000256" key="8">
    <source>
        <dbReference type="ARBA" id="ARBA00023242"/>
    </source>
</evidence>
<dbReference type="GO" id="GO:0000981">
    <property type="term" value="F:DNA-binding transcription factor activity, RNA polymerase II-specific"/>
    <property type="evidence" value="ECO:0007669"/>
    <property type="project" value="InterPro"/>
</dbReference>
<dbReference type="InterPro" id="IPR019800">
    <property type="entry name" value="Glyco_hydro_3_AS"/>
</dbReference>
<keyword evidence="9 12" id="KW-0119">Carbohydrate metabolism</keyword>
<dbReference type="InterPro" id="IPR026891">
    <property type="entry name" value="Fn3-like"/>
</dbReference>
<feature type="region of interest" description="Disordered" evidence="13">
    <location>
        <begin position="1626"/>
        <end position="1647"/>
    </location>
</feature>
<dbReference type="SUPFAM" id="SSF51445">
    <property type="entry name" value="(Trans)glycosidases"/>
    <property type="match status" value="1"/>
</dbReference>
<keyword evidence="10 12" id="KW-0326">Glycosidase</keyword>
<reference evidence="16 17" key="1">
    <citation type="submission" date="2020-05" db="EMBL/GenBank/DDBJ databases">
        <title>Identification and distribution of gene clusters putatively required for synthesis of sphingolipid metabolism inhibitors in phylogenetically diverse species of the filamentous fungus Fusarium.</title>
        <authorList>
            <person name="Kim H.-S."/>
            <person name="Busman M."/>
            <person name="Brown D.W."/>
            <person name="Divon H."/>
            <person name="Uhlig S."/>
            <person name="Proctor R.H."/>
        </authorList>
    </citation>
    <scope>NUCLEOTIDE SEQUENCE [LARGE SCALE GENOMIC DNA]</scope>
    <source>
        <strain evidence="16 17">NRRL 66235</strain>
    </source>
</reference>
<dbReference type="SMART" id="SM00906">
    <property type="entry name" value="Fungal_trans"/>
    <property type="match status" value="1"/>
</dbReference>
<dbReference type="InterPro" id="IPR007219">
    <property type="entry name" value="XnlR_reg_dom"/>
</dbReference>
<feature type="compositionally biased region" description="Low complexity" evidence="13">
    <location>
        <begin position="1032"/>
        <end position="1049"/>
    </location>
</feature>
<sequence>MANTNIDAIIQSLTLEEKISLLAGRDFSETVGYPEKGVPSIKTADGPNGIRSAATDLDIKSACFPAACNLAATFDLDLAEKFGKALGAEARGKRVNCMLGPTVCMHRHPLGGRNFESYSEDPFLTGKMSSKVIQGLQSLGISATIKHFVANEQETARTTVDETIDERALREIYLRPFEIAVKEANPWAIMTAYNHVNGVHCDEHKWLLQEVLRGEWGWKGLVMSDWGGTNSVAAALNAGLDLEMPGPPRLRKEDAVKEALERGDLTESTINERAKSVVKWALKLKAHEAESYSVALGQDTNTPELRSMIREAGARGIVLLKNQGDLLPLTKEKVQKKKIALIGFAKDAMAHGGGSAAVNAYRKIAPWQGLHEALGNDVEFTYARGAHRERLLPAIHPDGLCGKVVGLDGKPGFSRQLFKEGESEPVSTVGQPTSAYSPLGSQESLWRRLEIVGDFTPAETGEHYIACSGLGPTRVYVDGEIIYEQTANCTDPMGSLFLAAPEPEFRHNFEGGKTYRLKICSDPPTKIGLTILEGRSGVRVGFSLESDHDADLVGEAAEIAKAADYAIVFTGHDPQWETEGRDQDGFNLPRKGTQDTLVSTVASANPNTVVVNSTGVAIAMPWLEQVPAVVQAWFPGQECGYSIADVLTGAVNPEGRLPVSFPKNIKDCPAHGNFPGEYVDGQLKVTYAEGVFVGYRHFDRHPREKVNFPFGHGLSYTTFTYDLVHVSREGDDWYVSAKVSNTGEQAGGALVQAYAGPAEQSPEHPIKALVAFQKVRLEPGEAKSVKLLVKQRDLAHFDTGLKKWVIDEGAGGTHQLIGKFAAQDVEVSTLAEDAITKYTLSDTSSGSSKEKAFCRTCGCTLWTIPAAAKGKFYMIRLPLLDGGLKFQPANEIFPYTIPVSILIILSLNSGDPPVPNQFMSIPKIHPHPTKQPATFPSDTELYMEPPGRTDDGASANRQSGAKRLKIDVACDNCRAKKVKCDGVRPVCGSCSRKLALRDKCNFSASSTAFIHHRPPIAASFTAARNGRPVAPPAQALPVQRQGSSSSPSMASPPVPILPAVNTYEPQPRRSMPLSLPPPPPPQHHSPVTSTPGSGNRPDSHGSQRNVGASVCSNSPSAVDSMTAVIDEGTSTEEFFGKSSAGSFTAQIKKAIDVRLGKPASSSDNASNTSRSAGVMGPASVTSPDLSYVLPPRRQADHLIELYWFYVDPLYPFLDRNRWTRAYNAIFSGTTMDLNERVFVATLNVILALSTQLVESHSLEQREQSSETFFQRAQELLPMSPWEPGSLELVQCLLVTSQYLQSTYNPHQTWMVIGSAIRMAQGLGLHLPETSANRSDPGERELLRRIWYGCVLMDRMVSVTHGRPAMISQHPAKNVPHPAEISNVQNGMQGLEYYSFFVRSVRLYEIIHKTMIAFYDGSQGNRPKEKDSHFDLEGLDGEDEDLDRVVQLDRCISRWQSKLPDHLTWELLESNKDEIARRQALILRMRFLHARILLLRPVLSRFCLTQSPQDKKPMGDNLQARVVQQGAMFCVTTAQNMINTLVKHQTLDGTVGLLPAWWYRVYYIYSAATVLIAAKLRPDVFSAVEIGRSWGQAISVLKAHEQFGQSPRRCVAALHILSSKILQATTRGSPGREAVNTNRPGEGNNLGLPQQAMPNMEVPDLVQQLAEGFQAPMPDFNPQELAAFNLDVNDMSWLNDVQGVWELLNE</sequence>
<accession>A0A8H5Z6K0</accession>
<protein>
    <recommendedName>
        <fullName evidence="4 12">beta-glucosidase</fullName>
        <ecNumber evidence="4 12">3.2.1.21</ecNumber>
    </recommendedName>
</protein>
<dbReference type="Gene3D" id="2.60.40.10">
    <property type="entry name" value="Immunoglobulins"/>
    <property type="match status" value="1"/>
</dbReference>
<dbReference type="InterPro" id="IPR036881">
    <property type="entry name" value="Glyco_hydro_3_C_sf"/>
</dbReference>
<feature type="domain" description="Zn(2)-C6 fungal-type" evidence="14">
    <location>
        <begin position="969"/>
        <end position="1002"/>
    </location>
</feature>
<dbReference type="InterPro" id="IPR011057">
    <property type="entry name" value="Mss4-like_sf"/>
</dbReference>
<dbReference type="SMART" id="SM01217">
    <property type="entry name" value="Fn3_like"/>
    <property type="match status" value="1"/>
</dbReference>
<keyword evidence="5" id="KW-0479">Metal-binding</keyword>
<dbReference type="InterPro" id="IPR013783">
    <property type="entry name" value="Ig-like_fold"/>
</dbReference>
<evidence type="ECO:0000259" key="14">
    <source>
        <dbReference type="PROSITE" id="PS50048"/>
    </source>
</evidence>
<name>A0A8H5Z6K0_9HYPO</name>
<dbReference type="InterPro" id="IPR002772">
    <property type="entry name" value="Glyco_hydro_3_C"/>
</dbReference>
<dbReference type="InterPro" id="IPR017853">
    <property type="entry name" value="GH"/>
</dbReference>
<dbReference type="Pfam" id="PF00172">
    <property type="entry name" value="Zn_clus"/>
    <property type="match status" value="1"/>
</dbReference>
<keyword evidence="11 12" id="KW-0624">Polysaccharide degradation</keyword>
<dbReference type="OrthoDB" id="47059at2759"/>
<dbReference type="InterPro" id="IPR036864">
    <property type="entry name" value="Zn2-C6_fun-type_DNA-bd_sf"/>
</dbReference>
<dbReference type="Pfam" id="PF14310">
    <property type="entry name" value="Fn3-like"/>
    <property type="match status" value="1"/>
</dbReference>
<keyword evidence="8" id="KW-0539">Nucleus</keyword>
<evidence type="ECO:0000256" key="5">
    <source>
        <dbReference type="ARBA" id="ARBA00022723"/>
    </source>
</evidence>
<dbReference type="GO" id="GO:0003677">
    <property type="term" value="F:DNA binding"/>
    <property type="evidence" value="ECO:0007669"/>
    <property type="project" value="InterPro"/>
</dbReference>
<evidence type="ECO:0000256" key="10">
    <source>
        <dbReference type="ARBA" id="ARBA00023295"/>
    </source>
</evidence>
<dbReference type="UniPathway" id="UPA00696"/>
<evidence type="ECO:0000256" key="2">
    <source>
        <dbReference type="ARBA" id="ARBA00004987"/>
    </source>
</evidence>
<dbReference type="Proteomes" id="UP000544331">
    <property type="component" value="Unassembled WGS sequence"/>
</dbReference>
<comment type="pathway">
    <text evidence="2 12">Glycan metabolism; cellulose degradation.</text>
</comment>
<dbReference type="CDD" id="cd00067">
    <property type="entry name" value="GAL4"/>
    <property type="match status" value="1"/>
</dbReference>
<dbReference type="GO" id="GO:0008270">
    <property type="term" value="F:zinc ion binding"/>
    <property type="evidence" value="ECO:0007669"/>
    <property type="project" value="InterPro"/>
</dbReference>
<dbReference type="InterPro" id="IPR001138">
    <property type="entry name" value="Zn2Cys6_DnaBD"/>
</dbReference>
<organism evidence="16 17">
    <name type="scientific">Fusarium mundagurra</name>
    <dbReference type="NCBI Taxonomy" id="1567541"/>
    <lineage>
        <taxon>Eukaryota</taxon>
        <taxon>Fungi</taxon>
        <taxon>Dikarya</taxon>
        <taxon>Ascomycota</taxon>
        <taxon>Pezizomycotina</taxon>
        <taxon>Sordariomycetes</taxon>
        <taxon>Hypocreomycetidae</taxon>
        <taxon>Hypocreales</taxon>
        <taxon>Nectriaceae</taxon>
        <taxon>Fusarium</taxon>
        <taxon>Fusarium fujikuroi species complex</taxon>
    </lineage>
</organism>
<feature type="compositionally biased region" description="Polar residues" evidence="13">
    <location>
        <begin position="1100"/>
        <end position="1115"/>
    </location>
</feature>
<dbReference type="SUPFAM" id="SSF52279">
    <property type="entry name" value="Beta-D-glucan exohydrolase, C-terminal domain"/>
    <property type="match status" value="1"/>
</dbReference>
<dbReference type="SUPFAM" id="SSF57701">
    <property type="entry name" value="Zn2/Cys6 DNA-binding domain"/>
    <property type="match status" value="1"/>
</dbReference>
<evidence type="ECO:0000256" key="4">
    <source>
        <dbReference type="ARBA" id="ARBA00012744"/>
    </source>
</evidence>
<dbReference type="PRINTS" id="PR00133">
    <property type="entry name" value="GLHYDRLASE3"/>
</dbReference>
<keyword evidence="7" id="KW-0325">Glycoprotein</keyword>
<evidence type="ECO:0000313" key="17">
    <source>
        <dbReference type="Proteomes" id="UP000544331"/>
    </source>
</evidence>
<comment type="caution">
    <text evidence="16">The sequence shown here is derived from an EMBL/GenBank/DDBJ whole genome shotgun (WGS) entry which is preliminary data.</text>
</comment>
<evidence type="ECO:0000256" key="13">
    <source>
        <dbReference type="SAM" id="MobiDB-lite"/>
    </source>
</evidence>
<dbReference type="Gene3D" id="3.20.20.300">
    <property type="entry name" value="Glycoside hydrolase, family 3, N-terminal domain"/>
    <property type="match status" value="1"/>
</dbReference>
<keyword evidence="17" id="KW-1185">Reference proteome</keyword>
<dbReference type="InterPro" id="IPR036962">
    <property type="entry name" value="Glyco_hydro_3_N_sf"/>
</dbReference>
<dbReference type="PANTHER" id="PTHR42715">
    <property type="entry name" value="BETA-GLUCOSIDASE"/>
    <property type="match status" value="1"/>
</dbReference>
<evidence type="ECO:0000256" key="1">
    <source>
        <dbReference type="ARBA" id="ARBA00000448"/>
    </source>
</evidence>
<dbReference type="Pfam" id="PF00933">
    <property type="entry name" value="Glyco_hydro_3"/>
    <property type="match status" value="1"/>
</dbReference>
<dbReference type="PROSITE" id="PS51820">
    <property type="entry name" value="PA14"/>
    <property type="match status" value="1"/>
</dbReference>
<comment type="catalytic activity">
    <reaction evidence="1 12">
        <text>Hydrolysis of terminal, non-reducing beta-D-glucosyl residues with release of beta-D-glucose.</text>
        <dbReference type="EC" id="3.2.1.21"/>
    </reaction>
</comment>
<proteinExistence type="inferred from homology"/>
<feature type="domain" description="PA14" evidence="15">
    <location>
        <begin position="408"/>
        <end position="557"/>
    </location>
</feature>
<evidence type="ECO:0000313" key="16">
    <source>
        <dbReference type="EMBL" id="KAF5725088.1"/>
    </source>
</evidence>
<dbReference type="InterPro" id="IPR050288">
    <property type="entry name" value="Cellulose_deg_GH3"/>
</dbReference>
<dbReference type="EMBL" id="JAAOAN010000016">
    <property type="protein sequence ID" value="KAF5725088.1"/>
    <property type="molecule type" value="Genomic_DNA"/>
</dbReference>